<name>A0A1F8F9W7_9BACT</name>
<organism evidence="1 2">
    <name type="scientific">Candidatus Yanofskybacteria bacterium RIFCSPHIGHO2_02_FULL_41_11</name>
    <dbReference type="NCBI Taxonomy" id="1802675"/>
    <lineage>
        <taxon>Bacteria</taxon>
        <taxon>Candidatus Yanofskyibacteriota</taxon>
    </lineage>
</organism>
<dbReference type="AlphaFoldDB" id="A0A1F8F9W7"/>
<reference evidence="1 2" key="1">
    <citation type="journal article" date="2016" name="Nat. Commun.">
        <title>Thousands of microbial genomes shed light on interconnected biogeochemical processes in an aquifer system.</title>
        <authorList>
            <person name="Anantharaman K."/>
            <person name="Brown C.T."/>
            <person name="Hug L.A."/>
            <person name="Sharon I."/>
            <person name="Castelle C.J."/>
            <person name="Probst A.J."/>
            <person name="Thomas B.C."/>
            <person name="Singh A."/>
            <person name="Wilkins M.J."/>
            <person name="Karaoz U."/>
            <person name="Brodie E.L."/>
            <person name="Williams K.H."/>
            <person name="Hubbard S.S."/>
            <person name="Banfield J.F."/>
        </authorList>
    </citation>
    <scope>NUCLEOTIDE SEQUENCE [LARGE SCALE GENOMIC DNA]</scope>
</reference>
<protein>
    <submittedName>
        <fullName evidence="1">Uncharacterized protein</fullName>
    </submittedName>
</protein>
<proteinExistence type="predicted"/>
<gene>
    <name evidence="1" type="ORF">A3J46_00260</name>
</gene>
<comment type="caution">
    <text evidence="1">The sequence shown here is derived from an EMBL/GenBank/DDBJ whole genome shotgun (WGS) entry which is preliminary data.</text>
</comment>
<dbReference type="Proteomes" id="UP000177167">
    <property type="component" value="Unassembled WGS sequence"/>
</dbReference>
<sequence>MARPKKTTKDLPKNWKGLISREMREGASKQEIKIMLGLSNDLFERLMKEDKEFSETMSYGVELSEAWWLKQGRLNLKNKQFNYGGWYMNMKNRFAWRDRQATDVTSGERPIAGVVIMPRKRTPEEDGVVLMPQKLTPEEADAGLK</sequence>
<accession>A0A1F8F9W7</accession>
<dbReference type="EMBL" id="MGJP01000046">
    <property type="protein sequence ID" value="OGN09039.1"/>
    <property type="molecule type" value="Genomic_DNA"/>
</dbReference>
<evidence type="ECO:0000313" key="2">
    <source>
        <dbReference type="Proteomes" id="UP000177167"/>
    </source>
</evidence>
<evidence type="ECO:0000313" key="1">
    <source>
        <dbReference type="EMBL" id="OGN09039.1"/>
    </source>
</evidence>